<evidence type="ECO:0000313" key="1">
    <source>
        <dbReference type="EMBL" id="KAK4814806.1"/>
    </source>
</evidence>
<dbReference type="AlphaFoldDB" id="A0AAN7NN57"/>
<dbReference type="EMBL" id="JAUNZN010000011">
    <property type="protein sequence ID" value="KAK4814806.1"/>
    <property type="molecule type" value="Genomic_DNA"/>
</dbReference>
<sequence>MGLVQPGEVAVLRRLNSSFLVSMRRNVTKRENKGPEKRRLGQQHLQRSLCHLFPQKTLTFKLPLSMYPQGWLQVNRSNITAAAEERRNEIRVLKFSCKVQLKREVKERYKFRFTHGPVQHVPALAFRDLRRGFENTSAM</sequence>
<comment type="caution">
    <text evidence="1">The sequence shown here is derived from an EMBL/GenBank/DDBJ whole genome shotgun (WGS) entry which is preliminary data.</text>
</comment>
<proteinExistence type="predicted"/>
<reference evidence="1 2" key="1">
    <citation type="journal article" date="2023" name="J. Hered.">
        <title>Chromosome-level genome of the wood stork (Mycteria americana) provides insight into avian chromosome evolution.</title>
        <authorList>
            <person name="Flamio R. Jr."/>
            <person name="Ramstad K.M."/>
        </authorList>
    </citation>
    <scope>NUCLEOTIDE SEQUENCE [LARGE SCALE GENOMIC DNA]</scope>
    <source>
        <strain evidence="1">JAX WOST 10</strain>
    </source>
</reference>
<name>A0AAN7NN57_MYCAM</name>
<keyword evidence="2" id="KW-1185">Reference proteome</keyword>
<protein>
    <submittedName>
        <fullName evidence="1">Uncharacterized protein</fullName>
    </submittedName>
</protein>
<evidence type="ECO:0000313" key="2">
    <source>
        <dbReference type="Proteomes" id="UP001333110"/>
    </source>
</evidence>
<accession>A0AAN7NN57</accession>
<gene>
    <name evidence="1" type="ORF">QYF61_027392</name>
</gene>
<dbReference type="Proteomes" id="UP001333110">
    <property type="component" value="Unassembled WGS sequence"/>
</dbReference>
<organism evidence="1 2">
    <name type="scientific">Mycteria americana</name>
    <name type="common">Wood stork</name>
    <dbReference type="NCBI Taxonomy" id="33587"/>
    <lineage>
        <taxon>Eukaryota</taxon>
        <taxon>Metazoa</taxon>
        <taxon>Chordata</taxon>
        <taxon>Craniata</taxon>
        <taxon>Vertebrata</taxon>
        <taxon>Euteleostomi</taxon>
        <taxon>Archelosauria</taxon>
        <taxon>Archosauria</taxon>
        <taxon>Dinosauria</taxon>
        <taxon>Saurischia</taxon>
        <taxon>Theropoda</taxon>
        <taxon>Coelurosauria</taxon>
        <taxon>Aves</taxon>
        <taxon>Neognathae</taxon>
        <taxon>Neoaves</taxon>
        <taxon>Aequornithes</taxon>
        <taxon>Ciconiiformes</taxon>
        <taxon>Ciconiidae</taxon>
        <taxon>Mycteria</taxon>
    </lineage>
</organism>